<dbReference type="PANTHER" id="PTHR35531:SF1">
    <property type="entry name" value="INNER MEMBRANE PROTEIN YBCI-RELATED"/>
    <property type="match status" value="1"/>
</dbReference>
<sequence length="170" mass="18771">MEAKTHIISSLTIAAGISKYFAIPFTAGYIIGTAIGSVLPDLDKRDSFIGKRSFGLARIIQMVFGHRGFTHSLFCWVLISIICLNYPSAFTYGLSIGYIGHIIGDFFSNRGVPLLYPIIRKPFNPSSFITYRTGGTSESLVLVASIIILLIMILDGPLINEFVQSIREKF</sequence>
<keyword evidence="3" id="KW-1185">Reference proteome</keyword>
<dbReference type="PANTHER" id="PTHR35531">
    <property type="entry name" value="INNER MEMBRANE PROTEIN YBCI-RELATED"/>
    <property type="match status" value="1"/>
</dbReference>
<dbReference type="GO" id="GO:0016787">
    <property type="term" value="F:hydrolase activity"/>
    <property type="evidence" value="ECO:0007669"/>
    <property type="project" value="UniProtKB-KW"/>
</dbReference>
<dbReference type="InterPro" id="IPR007404">
    <property type="entry name" value="YdjM-like"/>
</dbReference>
<organism evidence="2 3">
    <name type="scientific">Filobacillus milosensis</name>
    <dbReference type="NCBI Taxonomy" id="94137"/>
    <lineage>
        <taxon>Bacteria</taxon>
        <taxon>Bacillati</taxon>
        <taxon>Bacillota</taxon>
        <taxon>Bacilli</taxon>
        <taxon>Bacillales</taxon>
        <taxon>Bacillaceae</taxon>
        <taxon>Filobacillus</taxon>
    </lineage>
</organism>
<keyword evidence="1" id="KW-0812">Transmembrane</keyword>
<dbReference type="Pfam" id="PF04307">
    <property type="entry name" value="YdjM"/>
    <property type="match status" value="1"/>
</dbReference>
<gene>
    <name evidence="2" type="ORF">E3U55_12680</name>
</gene>
<feature type="transmembrane region" description="Helical" evidence="1">
    <location>
        <begin position="20"/>
        <end position="39"/>
    </location>
</feature>
<keyword evidence="2" id="KW-0378">Hydrolase</keyword>
<accession>A0A4Y8ILU2</accession>
<evidence type="ECO:0000313" key="3">
    <source>
        <dbReference type="Proteomes" id="UP000297975"/>
    </source>
</evidence>
<name>A0A4Y8ILU2_9BACI</name>
<protein>
    <submittedName>
        <fullName evidence="2">Metal-dependent hydrolase</fullName>
    </submittedName>
</protein>
<evidence type="ECO:0000313" key="2">
    <source>
        <dbReference type="EMBL" id="TFB15101.1"/>
    </source>
</evidence>
<dbReference type="Proteomes" id="UP000297975">
    <property type="component" value="Unassembled WGS sequence"/>
</dbReference>
<evidence type="ECO:0000256" key="1">
    <source>
        <dbReference type="SAM" id="Phobius"/>
    </source>
</evidence>
<dbReference type="EMBL" id="SOPW01000014">
    <property type="protein sequence ID" value="TFB15101.1"/>
    <property type="molecule type" value="Genomic_DNA"/>
</dbReference>
<keyword evidence="1" id="KW-1133">Transmembrane helix</keyword>
<dbReference type="AlphaFoldDB" id="A0A4Y8ILU2"/>
<dbReference type="OrthoDB" id="5459053at2"/>
<keyword evidence="1" id="KW-0472">Membrane</keyword>
<feature type="transmembrane region" description="Helical" evidence="1">
    <location>
        <begin position="59"/>
        <end position="84"/>
    </location>
</feature>
<reference evidence="2 3" key="1">
    <citation type="submission" date="2019-03" db="EMBL/GenBank/DDBJ databases">
        <authorList>
            <person name="He R.-H."/>
        </authorList>
    </citation>
    <scope>NUCLEOTIDE SEQUENCE [LARGE SCALE GENOMIC DNA]</scope>
    <source>
        <strain evidence="3">SH 714</strain>
    </source>
</reference>
<feature type="transmembrane region" description="Helical" evidence="1">
    <location>
        <begin position="139"/>
        <end position="159"/>
    </location>
</feature>
<comment type="caution">
    <text evidence="2">The sequence shown here is derived from an EMBL/GenBank/DDBJ whole genome shotgun (WGS) entry which is preliminary data.</text>
</comment>
<dbReference type="RefSeq" id="WP_134340844.1">
    <property type="nucleotide sequence ID" value="NZ_SOPW01000014.1"/>
</dbReference>
<proteinExistence type="predicted"/>